<sequence>MSVAPSRSAPPPPPSEDDSQGASANERLLAAAKTDNEGMLEDALKELSDVNQPDGLGNTALHYAIIHASTNVLEPILCHDTCDVDLKNRLQGDTPLHIAVRNRWDQYEGLRLWLVRSLLEAGADTTMRNRHNERPIDILPRADPNADPSTDNEKIRSALRQAEAEASLALSDAVVDDDDEAEVDPDDVASDSD</sequence>
<dbReference type="SMART" id="SM00248">
    <property type="entry name" value="ANK"/>
    <property type="match status" value="3"/>
</dbReference>
<evidence type="ECO:0000256" key="1">
    <source>
        <dbReference type="ARBA" id="ARBA00022737"/>
    </source>
</evidence>
<dbReference type="Pfam" id="PF12796">
    <property type="entry name" value="Ank_2"/>
    <property type="match status" value="1"/>
</dbReference>
<evidence type="ECO:0000256" key="2">
    <source>
        <dbReference type="ARBA" id="ARBA00023043"/>
    </source>
</evidence>
<evidence type="ECO:0000313" key="6">
    <source>
        <dbReference type="Proteomes" id="UP000054399"/>
    </source>
</evidence>
<feature type="compositionally biased region" description="Acidic residues" evidence="4">
    <location>
        <begin position="174"/>
        <end position="193"/>
    </location>
</feature>
<name>A0ABR3BV66_9TREE</name>
<feature type="region of interest" description="Disordered" evidence="4">
    <location>
        <begin position="131"/>
        <end position="156"/>
    </location>
</feature>
<keyword evidence="6" id="KW-1185">Reference proteome</keyword>
<feature type="region of interest" description="Disordered" evidence="4">
    <location>
        <begin position="1"/>
        <end position="25"/>
    </location>
</feature>
<dbReference type="InterPro" id="IPR002110">
    <property type="entry name" value="Ankyrin_rpt"/>
</dbReference>
<dbReference type="PANTHER" id="PTHR24171:SF8">
    <property type="entry name" value="BRCA1-ASSOCIATED RING DOMAIN PROTEIN 1"/>
    <property type="match status" value="1"/>
</dbReference>
<dbReference type="SUPFAM" id="SSF48403">
    <property type="entry name" value="Ankyrin repeat"/>
    <property type="match status" value="1"/>
</dbReference>
<evidence type="ECO:0000256" key="3">
    <source>
        <dbReference type="PROSITE-ProRule" id="PRU00023"/>
    </source>
</evidence>
<gene>
    <name evidence="5" type="ORF">I308_101671</name>
</gene>
<evidence type="ECO:0000313" key="5">
    <source>
        <dbReference type="EMBL" id="KAL0252282.1"/>
    </source>
</evidence>
<dbReference type="Gene3D" id="1.25.40.20">
    <property type="entry name" value="Ankyrin repeat-containing domain"/>
    <property type="match status" value="1"/>
</dbReference>
<dbReference type="RefSeq" id="XP_066615002.1">
    <property type="nucleotide sequence ID" value="XM_066756225.1"/>
</dbReference>
<keyword evidence="2 3" id="KW-0040">ANK repeat</keyword>
<keyword evidence="1" id="KW-0677">Repeat</keyword>
<reference evidence="5 6" key="2">
    <citation type="submission" date="2024-01" db="EMBL/GenBank/DDBJ databases">
        <title>Comparative genomics of Cryptococcus and Kwoniella reveals pathogenesis evolution and contrasting modes of karyotype evolution via chromosome fusion or intercentromeric recombination.</title>
        <authorList>
            <person name="Coelho M.A."/>
            <person name="David-Palma M."/>
            <person name="Shea T."/>
            <person name="Bowers K."/>
            <person name="Mcginley-Smith S."/>
            <person name="Mohammad A.W."/>
            <person name="Gnirke A."/>
            <person name="Yurkov A.M."/>
            <person name="Nowrousian M."/>
            <person name="Sun S."/>
            <person name="Cuomo C.A."/>
            <person name="Heitman J."/>
        </authorList>
    </citation>
    <scope>NUCLEOTIDE SEQUENCE [LARGE SCALE GENOMIC DNA]</scope>
    <source>
        <strain evidence="5 6">IND107</strain>
    </source>
</reference>
<dbReference type="PROSITE" id="PS50297">
    <property type="entry name" value="ANK_REP_REGION"/>
    <property type="match status" value="1"/>
</dbReference>
<dbReference type="EMBL" id="ATAM02000003">
    <property type="protein sequence ID" value="KAL0252282.1"/>
    <property type="molecule type" value="Genomic_DNA"/>
</dbReference>
<accession>A0ABR3BV66</accession>
<evidence type="ECO:0000256" key="4">
    <source>
        <dbReference type="SAM" id="MobiDB-lite"/>
    </source>
</evidence>
<dbReference type="PANTHER" id="PTHR24171">
    <property type="entry name" value="ANKYRIN REPEAT DOMAIN-CONTAINING PROTEIN 39-RELATED"/>
    <property type="match status" value="1"/>
</dbReference>
<reference evidence="6" key="1">
    <citation type="submission" date="2015-01" db="EMBL/GenBank/DDBJ databases">
        <title>The Genome Sequence of Cryptococcus gattii MMRL2647.</title>
        <authorList>
            <consortium name="The Broad Institute Genomics Platform"/>
            <person name="Cuomo C."/>
            <person name="Litvintseva A."/>
            <person name="Chen Y."/>
            <person name="Heitman J."/>
            <person name="Sun S."/>
            <person name="Springer D."/>
            <person name="Dromer F."/>
            <person name="Young S."/>
            <person name="Zeng Q."/>
            <person name="Gargeya S."/>
            <person name="Abouelleil A."/>
            <person name="Alvarado L."/>
            <person name="Chapman S.B."/>
            <person name="Gainer-Dewar J."/>
            <person name="Goldberg J."/>
            <person name="Griggs A."/>
            <person name="Gujja S."/>
            <person name="Hansen M."/>
            <person name="Howarth C."/>
            <person name="Imamovic A."/>
            <person name="Larimer J."/>
            <person name="Murphy C."/>
            <person name="Naylor J."/>
            <person name="Pearson M."/>
            <person name="Priest M."/>
            <person name="Roberts A."/>
            <person name="Saif S."/>
            <person name="Shea T."/>
            <person name="Sykes S."/>
            <person name="Wortman J."/>
            <person name="Nusbaum C."/>
            <person name="Birren B."/>
        </authorList>
    </citation>
    <scope>NUCLEOTIDE SEQUENCE [LARGE SCALE GENOMIC DNA]</scope>
    <source>
        <strain evidence="6">IND107</strain>
    </source>
</reference>
<feature type="repeat" description="ANK" evidence="3">
    <location>
        <begin position="91"/>
        <end position="130"/>
    </location>
</feature>
<protein>
    <submittedName>
        <fullName evidence="5">Uncharacterized protein</fullName>
    </submittedName>
</protein>
<feature type="region of interest" description="Disordered" evidence="4">
    <location>
        <begin position="168"/>
        <end position="193"/>
    </location>
</feature>
<organism evidence="5 6">
    <name type="scientific">Cryptococcus tetragattii IND107</name>
    <dbReference type="NCBI Taxonomy" id="1296105"/>
    <lineage>
        <taxon>Eukaryota</taxon>
        <taxon>Fungi</taxon>
        <taxon>Dikarya</taxon>
        <taxon>Basidiomycota</taxon>
        <taxon>Agaricomycotina</taxon>
        <taxon>Tremellomycetes</taxon>
        <taxon>Tremellales</taxon>
        <taxon>Cryptococcaceae</taxon>
        <taxon>Cryptococcus</taxon>
        <taxon>Cryptococcus gattii species complex</taxon>
    </lineage>
</organism>
<dbReference type="Proteomes" id="UP000054399">
    <property type="component" value="Unassembled WGS sequence"/>
</dbReference>
<dbReference type="PROSITE" id="PS50088">
    <property type="entry name" value="ANK_REPEAT"/>
    <property type="match status" value="1"/>
</dbReference>
<dbReference type="GeneID" id="91988529"/>
<dbReference type="InterPro" id="IPR036770">
    <property type="entry name" value="Ankyrin_rpt-contain_sf"/>
</dbReference>
<comment type="caution">
    <text evidence="5">The sequence shown here is derived from an EMBL/GenBank/DDBJ whole genome shotgun (WGS) entry which is preliminary data.</text>
</comment>
<proteinExistence type="predicted"/>